<dbReference type="SUPFAM" id="SSF81296">
    <property type="entry name" value="E set domains"/>
    <property type="match status" value="1"/>
</dbReference>
<dbReference type="SUPFAM" id="SSF56524">
    <property type="entry name" value="Oxidoreductase molybdopterin-binding domain"/>
    <property type="match status" value="1"/>
</dbReference>
<keyword evidence="2" id="KW-0500">Molybdenum</keyword>
<dbReference type="Pfam" id="PF00174">
    <property type="entry name" value="Oxidored_molyb"/>
    <property type="match status" value="1"/>
</dbReference>
<keyword evidence="3" id="KW-0479">Metal-binding</keyword>
<dbReference type="InterPro" id="IPR000572">
    <property type="entry name" value="OxRdtase_Mopterin-bd_dom"/>
</dbReference>
<dbReference type="InterPro" id="IPR005066">
    <property type="entry name" value="MoCF_OxRdtse_dimer"/>
</dbReference>
<dbReference type="Gene3D" id="2.60.40.650">
    <property type="match status" value="1"/>
</dbReference>
<evidence type="ECO:0000256" key="3">
    <source>
        <dbReference type="ARBA" id="ARBA00022723"/>
    </source>
</evidence>
<organism evidence="8 9">
    <name type="scientific">Sediminicoccus rosea</name>
    <dbReference type="NCBI Taxonomy" id="1225128"/>
    <lineage>
        <taxon>Bacteria</taxon>
        <taxon>Pseudomonadati</taxon>
        <taxon>Pseudomonadota</taxon>
        <taxon>Alphaproteobacteria</taxon>
        <taxon>Acetobacterales</taxon>
        <taxon>Roseomonadaceae</taxon>
        <taxon>Sediminicoccus</taxon>
    </lineage>
</organism>
<evidence type="ECO:0000256" key="2">
    <source>
        <dbReference type="ARBA" id="ARBA00022505"/>
    </source>
</evidence>
<evidence type="ECO:0000259" key="7">
    <source>
        <dbReference type="Pfam" id="PF03404"/>
    </source>
</evidence>
<gene>
    <name evidence="8" type="ORF">R9Z33_24080</name>
</gene>
<evidence type="ECO:0000256" key="4">
    <source>
        <dbReference type="ARBA" id="ARBA00023002"/>
    </source>
</evidence>
<reference evidence="8 9" key="1">
    <citation type="submission" date="2023-11" db="EMBL/GenBank/DDBJ databases">
        <title>Arctic aerobic anoxygenic photoheterotroph Sediminicoccus rosea KRV36 adapts its photosynthesis to long days of polar summer.</title>
        <authorList>
            <person name="Tomasch J."/>
            <person name="Kopejtka K."/>
            <person name="Bily T."/>
            <person name="Gardiner A.T."/>
            <person name="Gardian Z."/>
            <person name="Shivaramu S."/>
            <person name="Koblizek M."/>
            <person name="Engelhardt F."/>
            <person name="Kaftan D."/>
        </authorList>
    </citation>
    <scope>NUCLEOTIDE SEQUENCE [LARGE SCALE GENOMIC DNA]</scope>
    <source>
        <strain evidence="8 9">R-30</strain>
    </source>
</reference>
<keyword evidence="4" id="KW-0560">Oxidoreductase</keyword>
<name>A0ABZ0PHF4_9PROT</name>
<comment type="cofactor">
    <cofactor evidence="1">
        <name>Mo-molybdopterin</name>
        <dbReference type="ChEBI" id="CHEBI:71302"/>
    </cofactor>
</comment>
<evidence type="ECO:0000256" key="1">
    <source>
        <dbReference type="ARBA" id="ARBA00001924"/>
    </source>
</evidence>
<keyword evidence="9" id="KW-1185">Reference proteome</keyword>
<dbReference type="PANTHER" id="PTHR19372">
    <property type="entry name" value="SULFITE REDUCTASE"/>
    <property type="match status" value="1"/>
</dbReference>
<evidence type="ECO:0000313" key="9">
    <source>
        <dbReference type="Proteomes" id="UP001305521"/>
    </source>
</evidence>
<dbReference type="PANTHER" id="PTHR19372:SF7">
    <property type="entry name" value="SULFITE OXIDASE, MITOCHONDRIAL"/>
    <property type="match status" value="1"/>
</dbReference>
<feature type="domain" description="Oxidoreductase molybdopterin-binding" evidence="6">
    <location>
        <begin position="53"/>
        <end position="220"/>
    </location>
</feature>
<dbReference type="InterPro" id="IPR014756">
    <property type="entry name" value="Ig_E-set"/>
</dbReference>
<dbReference type="EMBL" id="CP137852">
    <property type="protein sequence ID" value="WPB85155.1"/>
    <property type="molecule type" value="Genomic_DNA"/>
</dbReference>
<evidence type="ECO:0000256" key="5">
    <source>
        <dbReference type="SAM" id="MobiDB-lite"/>
    </source>
</evidence>
<dbReference type="CDD" id="cd02110">
    <property type="entry name" value="SO_family_Moco_dimer"/>
    <property type="match status" value="1"/>
</dbReference>
<dbReference type="Gene3D" id="3.90.420.10">
    <property type="entry name" value="Oxidoreductase, molybdopterin-binding domain"/>
    <property type="match status" value="1"/>
</dbReference>
<proteinExistence type="predicted"/>
<dbReference type="InterPro" id="IPR008335">
    <property type="entry name" value="Mopterin_OxRdtase_euk"/>
</dbReference>
<dbReference type="InterPro" id="IPR036374">
    <property type="entry name" value="OxRdtase_Mopterin-bd_sf"/>
</dbReference>
<dbReference type="Proteomes" id="UP001305521">
    <property type="component" value="Chromosome"/>
</dbReference>
<feature type="region of interest" description="Disordered" evidence="5">
    <location>
        <begin position="1"/>
        <end position="30"/>
    </location>
</feature>
<protein>
    <submittedName>
        <fullName evidence="8">Sulfite oxidase</fullName>
    </submittedName>
</protein>
<feature type="domain" description="Moybdenum cofactor oxidoreductase dimerisation" evidence="7">
    <location>
        <begin position="248"/>
        <end position="360"/>
    </location>
</feature>
<evidence type="ECO:0000313" key="8">
    <source>
        <dbReference type="EMBL" id="WPB85155.1"/>
    </source>
</evidence>
<evidence type="ECO:0000259" key="6">
    <source>
        <dbReference type="Pfam" id="PF00174"/>
    </source>
</evidence>
<sequence length="364" mass="38930">MSRQESRGTPKPGLTSLADPALNQETPPHLLRDPVTPAALFFVRNNGSLPLVPPEAAEDWVLEVTGRVARPLALRLGDLRARFPEVEVTAVLECAGNGRSGFAPPVPGLAWGHGAVGCARWTGVRLADVLAAAGVAADAVYVGHESPDHALGAPGQPALSRGLPIAKALAPETLLAFGMNGAPLDPLHGFPLRVVAPGFPGAAWQKWLRRILVLDREHDGAKMTGLDYRMPRHPVRPGETPDPAIFDVITDMPVKCLITEPAADFRASGPVPVAGFAWSGAIPVERVEVSGDRGASWRPATLEPGEGRWAWRRFRAVLDLPGRDEMEVMARATDRAGNAQPLAPRWNPRGYLNNAVHRVRGRAG</sequence>
<accession>A0ABZ0PHF4</accession>
<dbReference type="RefSeq" id="WP_318649121.1">
    <property type="nucleotide sequence ID" value="NZ_CP137852.1"/>
</dbReference>
<dbReference type="Pfam" id="PF03404">
    <property type="entry name" value="Mo-co_dimer"/>
    <property type="match status" value="1"/>
</dbReference>
<dbReference type="PRINTS" id="PR00407">
    <property type="entry name" value="EUMOPTERIN"/>
</dbReference>